<organism evidence="5 6">
    <name type="scientific">Nonomuraea rosea</name>
    <dbReference type="NCBI Taxonomy" id="638574"/>
    <lineage>
        <taxon>Bacteria</taxon>
        <taxon>Bacillati</taxon>
        <taxon>Actinomycetota</taxon>
        <taxon>Actinomycetes</taxon>
        <taxon>Streptosporangiales</taxon>
        <taxon>Streptosporangiaceae</taxon>
        <taxon>Nonomuraea</taxon>
    </lineage>
</organism>
<dbReference type="InterPro" id="IPR049517">
    <property type="entry name" value="ACX-like_C"/>
</dbReference>
<dbReference type="InterPro" id="IPR002821">
    <property type="entry name" value="Hydantoinase_A"/>
</dbReference>
<evidence type="ECO:0000259" key="2">
    <source>
        <dbReference type="Pfam" id="PF01968"/>
    </source>
</evidence>
<evidence type="ECO:0000313" key="5">
    <source>
        <dbReference type="EMBL" id="GAA3567275.1"/>
    </source>
</evidence>
<evidence type="ECO:0000256" key="1">
    <source>
        <dbReference type="SAM" id="MobiDB-lite"/>
    </source>
</evidence>
<keyword evidence="6" id="KW-1185">Reference proteome</keyword>
<evidence type="ECO:0000259" key="3">
    <source>
        <dbReference type="Pfam" id="PF05378"/>
    </source>
</evidence>
<dbReference type="InterPro" id="IPR008040">
    <property type="entry name" value="Hydant_A_N"/>
</dbReference>
<evidence type="ECO:0000259" key="4">
    <source>
        <dbReference type="Pfam" id="PF19278"/>
    </source>
</evidence>
<dbReference type="PANTHER" id="PTHR11365">
    <property type="entry name" value="5-OXOPROLINASE RELATED"/>
    <property type="match status" value="1"/>
</dbReference>
<dbReference type="Gene3D" id="3.30.420.40">
    <property type="match status" value="1"/>
</dbReference>
<dbReference type="RefSeq" id="WP_345566095.1">
    <property type="nucleotide sequence ID" value="NZ_BAABDQ010000012.1"/>
</dbReference>
<feature type="domain" description="Acetophenone carboxylase-like C-terminal" evidence="4">
    <location>
        <begin position="569"/>
        <end position="744"/>
    </location>
</feature>
<feature type="domain" description="Hydantoinase/oxoprolinase N-terminal" evidence="3">
    <location>
        <begin position="25"/>
        <end position="203"/>
    </location>
</feature>
<feature type="compositionally biased region" description="Low complexity" evidence="1">
    <location>
        <begin position="444"/>
        <end position="461"/>
    </location>
</feature>
<name>A0ABP6XHJ2_9ACTN</name>
<dbReference type="Proteomes" id="UP001500630">
    <property type="component" value="Unassembled WGS sequence"/>
</dbReference>
<protein>
    <submittedName>
        <fullName evidence="5">Hydantoinase/oxoprolinase family protein</fullName>
    </submittedName>
</protein>
<sequence>MTSDGRATAQAGPEGTATGDGATARIGIDVGGTFTDLVAVVPERGLVIHHKEPSTPADPSKAVADGLAAILAQAELRPEEVAGLTHGTTIGLNAVIQRRGARIALVVTEGYRDILEIGRSRMPSSFDLYAGKEEPLVPRNRIVELPARLGPRGEPVTTPDAADLDRAAARLRATGADAAAVVILHGYTDPAFEEGVAASLRERLPGLPVTASATVWPEVREYERALVACLNAYIQPLMRDYFARLESRVRGLGVPAPIFISASNGGSMSLRSAAERPIETVLSGPAAGVAAAARLARSAGLGAIVTFDMGGTSSDIAVTLGGAPELATHTTVGGLPLIVPIVAVNAIGAGGGSVVWVDGQGVLKVGPSSAGADPGPVAYGRGGDRPTVTDCYLVTGLIDPATFLGGRMRLDADASAKALSGIADRLNGHSPATGPDARATGDGAPANAPDASDTSDASDASDADRPGAPDGRAGEAAWVAAAGALRVATAGMATELQKIMAQRGLDPRRFTLVPFGGAGPTHAAMLAEEVGIAHIVVPPTAATFCALGAAGADLRRDFARSLRRPLDAESAARLTGVLAELSAQARDWLTEQSGDGAASVARLSSSADMRYSGQAYELRVALEPYRLDAGTIAEAFHAEHERLYGFRDQSARIELGTARLGVVAPVAELPPAAAPRGTGDPGPAGHRPVLLAGAWHDAGVYLRASLGVGDAFDGPAIVEQDDTTVVVPPGWSGDVDGAGNLHLRRKA</sequence>
<dbReference type="InterPro" id="IPR045079">
    <property type="entry name" value="Oxoprolinase-like"/>
</dbReference>
<feature type="domain" description="Hydantoinase A/oxoprolinase" evidence="2">
    <location>
        <begin position="225"/>
        <end position="557"/>
    </location>
</feature>
<gene>
    <name evidence="5" type="ORF">GCM10022419_055000</name>
</gene>
<feature type="region of interest" description="Disordered" evidence="1">
    <location>
        <begin position="1"/>
        <end position="23"/>
    </location>
</feature>
<dbReference type="InterPro" id="IPR043129">
    <property type="entry name" value="ATPase_NBD"/>
</dbReference>
<dbReference type="Pfam" id="PF19278">
    <property type="entry name" value="Hydant_A_C"/>
    <property type="match status" value="1"/>
</dbReference>
<dbReference type="Pfam" id="PF01968">
    <property type="entry name" value="Hydantoinase_A"/>
    <property type="match status" value="1"/>
</dbReference>
<dbReference type="EMBL" id="BAABDQ010000012">
    <property type="protein sequence ID" value="GAA3567275.1"/>
    <property type="molecule type" value="Genomic_DNA"/>
</dbReference>
<accession>A0ABP6XHJ2</accession>
<feature type="region of interest" description="Disordered" evidence="1">
    <location>
        <begin position="425"/>
        <end position="473"/>
    </location>
</feature>
<proteinExistence type="predicted"/>
<dbReference type="SUPFAM" id="SSF53067">
    <property type="entry name" value="Actin-like ATPase domain"/>
    <property type="match status" value="1"/>
</dbReference>
<reference evidence="6" key="1">
    <citation type="journal article" date="2019" name="Int. J. Syst. Evol. Microbiol.">
        <title>The Global Catalogue of Microorganisms (GCM) 10K type strain sequencing project: providing services to taxonomists for standard genome sequencing and annotation.</title>
        <authorList>
            <consortium name="The Broad Institute Genomics Platform"/>
            <consortium name="The Broad Institute Genome Sequencing Center for Infectious Disease"/>
            <person name="Wu L."/>
            <person name="Ma J."/>
        </authorList>
    </citation>
    <scope>NUCLEOTIDE SEQUENCE [LARGE SCALE GENOMIC DNA]</scope>
    <source>
        <strain evidence="6">JCM 17326</strain>
    </source>
</reference>
<comment type="caution">
    <text evidence="5">The sequence shown here is derived from an EMBL/GenBank/DDBJ whole genome shotgun (WGS) entry which is preliminary data.</text>
</comment>
<dbReference type="Pfam" id="PF05378">
    <property type="entry name" value="Hydant_A_N"/>
    <property type="match status" value="1"/>
</dbReference>
<dbReference type="PANTHER" id="PTHR11365:SF23">
    <property type="entry name" value="HYPOTHETICAL 5-OXOPROLINASE (EUROFUNG)-RELATED"/>
    <property type="match status" value="1"/>
</dbReference>
<evidence type="ECO:0000313" key="6">
    <source>
        <dbReference type="Proteomes" id="UP001500630"/>
    </source>
</evidence>